<dbReference type="CDD" id="cd03024">
    <property type="entry name" value="DsbA_FrnE"/>
    <property type="match status" value="1"/>
</dbReference>
<dbReference type="InterPro" id="IPR011767">
    <property type="entry name" value="GLR_AS"/>
</dbReference>
<evidence type="ECO:0000259" key="1">
    <source>
        <dbReference type="Pfam" id="PF01323"/>
    </source>
</evidence>
<dbReference type="Gene3D" id="3.40.30.10">
    <property type="entry name" value="Glutaredoxin"/>
    <property type="match status" value="1"/>
</dbReference>
<dbReference type="InterPro" id="IPR001853">
    <property type="entry name" value="DSBA-like_thioredoxin_dom"/>
</dbReference>
<dbReference type="PROSITE" id="PS00195">
    <property type="entry name" value="GLUTAREDOXIN_1"/>
    <property type="match status" value="1"/>
</dbReference>
<feature type="domain" description="DSBA-like thioredoxin" evidence="1">
    <location>
        <begin position="4"/>
        <end position="191"/>
    </location>
</feature>
<name>A0AA90XUF2_9GAMM</name>
<dbReference type="GO" id="GO:0016491">
    <property type="term" value="F:oxidoreductase activity"/>
    <property type="evidence" value="ECO:0007669"/>
    <property type="project" value="InterPro"/>
</dbReference>
<evidence type="ECO:0000313" key="3">
    <source>
        <dbReference type="Proteomes" id="UP000698240"/>
    </source>
</evidence>
<dbReference type="AlphaFoldDB" id="A0AA90XUF2"/>
<dbReference type="Pfam" id="PF01323">
    <property type="entry name" value="DSBA"/>
    <property type="match status" value="1"/>
</dbReference>
<dbReference type="RefSeq" id="WP_050076686.1">
    <property type="nucleotide sequence ID" value="NZ_CP110790.1"/>
</dbReference>
<sequence>MTSITVYSDYVCPYCLLAEQVLSDAIGDRDIRINWRAFELRPDPVPTLKPEDPYLPTIWHKSIYPLAERLGVPIRLPSLSPQPRTAKAFELLTMSQDKGLDHEYSMRVLRAFFQEERDIGNPEILIELAADAGLDSNEARQALESGAYAERHREALRHAREDMAITSVPTIVIGKQVFRGTPPLEALRQAIDQFESGAGNDSSPPSQRV</sequence>
<accession>A0AA90XUF2</accession>
<dbReference type="EMBL" id="JAASAN010000007">
    <property type="protein sequence ID" value="NIL28127.1"/>
    <property type="molecule type" value="Genomic_DNA"/>
</dbReference>
<gene>
    <name evidence="2" type="ORF">HB980_16435</name>
</gene>
<dbReference type="Proteomes" id="UP000698240">
    <property type="component" value="Unassembled WGS sequence"/>
</dbReference>
<dbReference type="PANTHER" id="PTHR13887">
    <property type="entry name" value="GLUTATHIONE S-TRANSFERASE KAPPA"/>
    <property type="match status" value="1"/>
</dbReference>
<reference evidence="2" key="1">
    <citation type="submission" date="2020-03" db="EMBL/GenBank/DDBJ databases">
        <authorList>
            <person name="Kislichkina A."/>
            <person name="Dentovskaya S."/>
            <person name="Shaikhutdinov R."/>
            <person name="Ivanov S."/>
            <person name="Sizova A."/>
            <person name="Solomentsev V."/>
            <person name="Bogun A."/>
        </authorList>
    </citation>
    <scope>NUCLEOTIDE SEQUENCE</scope>
    <source>
        <strain evidence="2">SCPM-O-B-8025</strain>
    </source>
</reference>
<proteinExistence type="predicted"/>
<dbReference type="InterPro" id="IPR036249">
    <property type="entry name" value="Thioredoxin-like_sf"/>
</dbReference>
<organism evidence="2 3">
    <name type="scientific">Yersinia massiliensis</name>
    <dbReference type="NCBI Taxonomy" id="419257"/>
    <lineage>
        <taxon>Bacteria</taxon>
        <taxon>Pseudomonadati</taxon>
        <taxon>Pseudomonadota</taxon>
        <taxon>Gammaproteobacteria</taxon>
        <taxon>Enterobacterales</taxon>
        <taxon>Yersiniaceae</taxon>
        <taxon>Yersinia</taxon>
    </lineage>
</organism>
<dbReference type="SUPFAM" id="SSF52833">
    <property type="entry name" value="Thioredoxin-like"/>
    <property type="match status" value="1"/>
</dbReference>
<protein>
    <submittedName>
        <fullName evidence="2">DsbA family oxidoreductase</fullName>
    </submittedName>
</protein>
<evidence type="ECO:0000313" key="2">
    <source>
        <dbReference type="EMBL" id="NIL28127.1"/>
    </source>
</evidence>
<dbReference type="PANTHER" id="PTHR13887:SF33">
    <property type="entry name" value="ISOMERASE"/>
    <property type="match status" value="1"/>
</dbReference>
<comment type="caution">
    <text evidence="2">The sequence shown here is derived from an EMBL/GenBank/DDBJ whole genome shotgun (WGS) entry which is preliminary data.</text>
</comment>